<dbReference type="InterPro" id="IPR011051">
    <property type="entry name" value="RmlC_Cupin_sf"/>
</dbReference>
<evidence type="ECO:0000259" key="2">
    <source>
        <dbReference type="Pfam" id="PF07883"/>
    </source>
</evidence>
<gene>
    <name evidence="4" type="ORF">AKO1_005915</name>
    <name evidence="3" type="ORF">AKO1_006484</name>
</gene>
<sequence>MSANIVHIEELQDDFVSHGGMTKKVIHRKDDVPHLMQLAQSTWKPGQVATMHSHSDMTEVFIVKSGTAEVELNGCVTTVTKDMVITIPPTVKHEIRNVSQEDVVMVYFGIKH</sequence>
<feature type="domain" description="Cupin type-2" evidence="2">
    <location>
        <begin position="42"/>
        <end position="106"/>
    </location>
</feature>
<dbReference type="SUPFAM" id="SSF51182">
    <property type="entry name" value="RmlC-like cupins"/>
    <property type="match status" value="1"/>
</dbReference>
<keyword evidence="5" id="KW-1185">Reference proteome</keyword>
<dbReference type="InterPro" id="IPR051610">
    <property type="entry name" value="GPI/OXD"/>
</dbReference>
<reference evidence="3 5" key="1">
    <citation type="submission" date="2024-03" db="EMBL/GenBank/DDBJ databases">
        <title>The Acrasis kona genome and developmental transcriptomes reveal deep origins of eukaryotic multicellular pathways.</title>
        <authorList>
            <person name="Sheikh S."/>
            <person name="Fu C.-J."/>
            <person name="Brown M.W."/>
            <person name="Baldauf S.L."/>
        </authorList>
    </citation>
    <scope>NUCLEOTIDE SEQUENCE [LARGE SCALE GENOMIC DNA]</scope>
    <source>
        <strain evidence="3 5">ATCC MYA-3509</strain>
    </source>
</reference>
<protein>
    <recommendedName>
        <fullName evidence="2">Cupin type-2 domain-containing protein</fullName>
    </recommendedName>
</protein>
<evidence type="ECO:0000313" key="3">
    <source>
        <dbReference type="EMBL" id="KAL0476919.1"/>
    </source>
</evidence>
<dbReference type="PANTHER" id="PTHR35848:SF6">
    <property type="entry name" value="CUPIN TYPE-2 DOMAIN-CONTAINING PROTEIN"/>
    <property type="match status" value="1"/>
</dbReference>
<comment type="caution">
    <text evidence="3">The sequence shown here is derived from an EMBL/GenBank/DDBJ whole genome shotgun (WGS) entry which is preliminary data.</text>
</comment>
<dbReference type="EMBL" id="JAOPGA020000118">
    <property type="protein sequence ID" value="KAL0476919.1"/>
    <property type="molecule type" value="Genomic_DNA"/>
</dbReference>
<evidence type="ECO:0000313" key="4">
    <source>
        <dbReference type="EMBL" id="KAL0477150.1"/>
    </source>
</evidence>
<name>A0AAW2YIS9_9EUKA</name>
<dbReference type="Pfam" id="PF07883">
    <property type="entry name" value="Cupin_2"/>
    <property type="match status" value="1"/>
</dbReference>
<dbReference type="InterPro" id="IPR013096">
    <property type="entry name" value="Cupin_2"/>
</dbReference>
<dbReference type="Proteomes" id="UP001431209">
    <property type="component" value="Unassembled WGS sequence"/>
</dbReference>
<dbReference type="AlphaFoldDB" id="A0AAW2YIS9"/>
<dbReference type="PANTHER" id="PTHR35848">
    <property type="entry name" value="OXALATE-BINDING PROTEIN"/>
    <property type="match status" value="1"/>
</dbReference>
<organism evidence="3 5">
    <name type="scientific">Acrasis kona</name>
    <dbReference type="NCBI Taxonomy" id="1008807"/>
    <lineage>
        <taxon>Eukaryota</taxon>
        <taxon>Discoba</taxon>
        <taxon>Heterolobosea</taxon>
        <taxon>Tetramitia</taxon>
        <taxon>Eutetramitia</taxon>
        <taxon>Acrasidae</taxon>
        <taxon>Acrasis</taxon>
    </lineage>
</organism>
<dbReference type="GO" id="GO:0046872">
    <property type="term" value="F:metal ion binding"/>
    <property type="evidence" value="ECO:0007669"/>
    <property type="project" value="UniProtKB-KW"/>
</dbReference>
<dbReference type="Gene3D" id="2.60.120.10">
    <property type="entry name" value="Jelly Rolls"/>
    <property type="match status" value="1"/>
</dbReference>
<keyword evidence="1" id="KW-0479">Metal-binding</keyword>
<dbReference type="InterPro" id="IPR014710">
    <property type="entry name" value="RmlC-like_jellyroll"/>
</dbReference>
<evidence type="ECO:0000256" key="1">
    <source>
        <dbReference type="ARBA" id="ARBA00022723"/>
    </source>
</evidence>
<accession>A0AAW2YIS9</accession>
<proteinExistence type="predicted"/>
<evidence type="ECO:0000313" key="5">
    <source>
        <dbReference type="Proteomes" id="UP001431209"/>
    </source>
</evidence>
<dbReference type="EMBL" id="JAOPGA020000144">
    <property type="protein sequence ID" value="KAL0477150.1"/>
    <property type="molecule type" value="Genomic_DNA"/>
</dbReference>